<keyword evidence="5 7" id="KW-1133">Transmembrane helix</keyword>
<dbReference type="InterPro" id="IPR051393">
    <property type="entry name" value="ABC_transporter_permease"/>
</dbReference>
<dbReference type="RefSeq" id="WP_301126650.1">
    <property type="nucleotide sequence ID" value="NZ_JAUHPV010000002.1"/>
</dbReference>
<dbReference type="Gene3D" id="1.10.3720.10">
    <property type="entry name" value="MetI-like"/>
    <property type="match status" value="1"/>
</dbReference>
<comment type="subcellular location">
    <subcellularLocation>
        <location evidence="1 7">Cell membrane</location>
        <topology evidence="1 7">Multi-pass membrane protein</topology>
    </subcellularLocation>
</comment>
<evidence type="ECO:0000256" key="1">
    <source>
        <dbReference type="ARBA" id="ARBA00004651"/>
    </source>
</evidence>
<evidence type="ECO:0000256" key="5">
    <source>
        <dbReference type="ARBA" id="ARBA00022989"/>
    </source>
</evidence>
<keyword evidence="4 7" id="KW-0812">Transmembrane</keyword>
<dbReference type="PANTHER" id="PTHR30193">
    <property type="entry name" value="ABC TRANSPORTER PERMEASE PROTEIN"/>
    <property type="match status" value="1"/>
</dbReference>
<evidence type="ECO:0000313" key="10">
    <source>
        <dbReference type="Proteomes" id="UP001172738"/>
    </source>
</evidence>
<comment type="caution">
    <text evidence="9">The sequence shown here is derived from an EMBL/GenBank/DDBJ whole genome shotgun (WGS) entry which is preliminary data.</text>
</comment>
<feature type="transmembrane region" description="Helical" evidence="7">
    <location>
        <begin position="90"/>
        <end position="111"/>
    </location>
</feature>
<evidence type="ECO:0000259" key="8">
    <source>
        <dbReference type="PROSITE" id="PS50928"/>
    </source>
</evidence>
<comment type="similarity">
    <text evidence="7">Belongs to the binding-protein-dependent transport system permease family.</text>
</comment>
<feature type="transmembrane region" description="Helical" evidence="7">
    <location>
        <begin position="247"/>
        <end position="268"/>
    </location>
</feature>
<evidence type="ECO:0000256" key="6">
    <source>
        <dbReference type="ARBA" id="ARBA00023136"/>
    </source>
</evidence>
<dbReference type="Proteomes" id="UP001172738">
    <property type="component" value="Unassembled WGS sequence"/>
</dbReference>
<sequence length="311" mass="33502">MTATANPRVSRSPRLRLTRALRGVATPAALLIAPMVLLAFMVFWPLLQQIWISLTDARLTNPGGGSFVGLENFEALMAGTALPQVLANTLAYTLGSTGLALVMGTLAALVVNTRFRGHGFVKGVLASPWAIPPVAAASIWLWMFSESRGIFNRIIEGAGGEPVAWLTSEPWAMVSVILVTAWQFAPLVMLVTLSALKSVPDEVAEASRVDGASAVATFTWVVWPHILPTFRLLGILLVIESLRRWDIIAVMTGGGPVMSTSTIVVAIQRQAFQYQEVGMGAAYAMIGITLAVIFALAYLMVERRAEKRNGR</sequence>
<feature type="domain" description="ABC transmembrane type-1" evidence="8">
    <location>
        <begin position="86"/>
        <end position="300"/>
    </location>
</feature>
<keyword evidence="2 7" id="KW-0813">Transport</keyword>
<dbReference type="SUPFAM" id="SSF161098">
    <property type="entry name" value="MetI-like"/>
    <property type="match status" value="1"/>
</dbReference>
<evidence type="ECO:0000313" key="9">
    <source>
        <dbReference type="EMBL" id="MDN4472247.1"/>
    </source>
</evidence>
<dbReference type="PROSITE" id="PS50928">
    <property type="entry name" value="ABC_TM1"/>
    <property type="match status" value="1"/>
</dbReference>
<dbReference type="CDD" id="cd06261">
    <property type="entry name" value="TM_PBP2"/>
    <property type="match status" value="1"/>
</dbReference>
<evidence type="ECO:0000256" key="4">
    <source>
        <dbReference type="ARBA" id="ARBA00022692"/>
    </source>
</evidence>
<dbReference type="Pfam" id="PF00528">
    <property type="entry name" value="BPD_transp_1"/>
    <property type="match status" value="1"/>
</dbReference>
<evidence type="ECO:0000256" key="2">
    <source>
        <dbReference type="ARBA" id="ARBA00022448"/>
    </source>
</evidence>
<keyword evidence="3" id="KW-1003">Cell membrane</keyword>
<protein>
    <submittedName>
        <fullName evidence="9">Sugar ABC transporter permease</fullName>
    </submittedName>
</protein>
<organism evidence="9 10">
    <name type="scientific">Demequina zhanjiangensis</name>
    <dbReference type="NCBI Taxonomy" id="3051659"/>
    <lineage>
        <taxon>Bacteria</taxon>
        <taxon>Bacillati</taxon>
        <taxon>Actinomycetota</taxon>
        <taxon>Actinomycetes</taxon>
        <taxon>Micrococcales</taxon>
        <taxon>Demequinaceae</taxon>
        <taxon>Demequina</taxon>
    </lineage>
</organism>
<keyword evidence="6 7" id="KW-0472">Membrane</keyword>
<reference evidence="9" key="1">
    <citation type="submission" date="2023-06" db="EMBL/GenBank/DDBJ databases">
        <title>SYSU T00b26.</title>
        <authorList>
            <person name="Gao L."/>
            <person name="Fang B.-Z."/>
            <person name="Li W.-J."/>
        </authorList>
    </citation>
    <scope>NUCLEOTIDE SEQUENCE</scope>
    <source>
        <strain evidence="9">SYSU T00b26</strain>
    </source>
</reference>
<evidence type="ECO:0000256" key="7">
    <source>
        <dbReference type="RuleBase" id="RU363032"/>
    </source>
</evidence>
<accession>A0ABT8FZG5</accession>
<evidence type="ECO:0000256" key="3">
    <source>
        <dbReference type="ARBA" id="ARBA00022475"/>
    </source>
</evidence>
<dbReference type="PANTHER" id="PTHR30193:SF45">
    <property type="entry name" value="ABC TRANSPORTER PERMEASE PROTEIN"/>
    <property type="match status" value="1"/>
</dbReference>
<feature type="transmembrane region" description="Helical" evidence="7">
    <location>
        <begin position="171"/>
        <end position="193"/>
    </location>
</feature>
<dbReference type="InterPro" id="IPR000515">
    <property type="entry name" value="MetI-like"/>
</dbReference>
<proteinExistence type="inferred from homology"/>
<gene>
    <name evidence="9" type="ORF">QQX04_04480</name>
</gene>
<name>A0ABT8FZG5_9MICO</name>
<feature type="transmembrane region" description="Helical" evidence="7">
    <location>
        <begin position="20"/>
        <end position="44"/>
    </location>
</feature>
<dbReference type="EMBL" id="JAUHPV010000002">
    <property type="protein sequence ID" value="MDN4472247.1"/>
    <property type="molecule type" value="Genomic_DNA"/>
</dbReference>
<keyword evidence="10" id="KW-1185">Reference proteome</keyword>
<feature type="transmembrane region" description="Helical" evidence="7">
    <location>
        <begin position="280"/>
        <end position="301"/>
    </location>
</feature>
<dbReference type="InterPro" id="IPR035906">
    <property type="entry name" value="MetI-like_sf"/>
</dbReference>